<dbReference type="Pfam" id="PF00702">
    <property type="entry name" value="Hydrolase"/>
    <property type="match status" value="1"/>
</dbReference>
<dbReference type="AlphaFoldDB" id="A0AAV6GHE9"/>
<dbReference type="InterPro" id="IPR044924">
    <property type="entry name" value="HAD-SF_hydro_IA_REG-2-like_cap"/>
</dbReference>
<organism evidence="3 4">
    <name type="scientific">Alosa alosa</name>
    <name type="common">allis shad</name>
    <dbReference type="NCBI Taxonomy" id="278164"/>
    <lineage>
        <taxon>Eukaryota</taxon>
        <taxon>Metazoa</taxon>
        <taxon>Chordata</taxon>
        <taxon>Craniata</taxon>
        <taxon>Vertebrata</taxon>
        <taxon>Euteleostomi</taxon>
        <taxon>Actinopterygii</taxon>
        <taxon>Neopterygii</taxon>
        <taxon>Teleostei</taxon>
        <taxon>Clupei</taxon>
        <taxon>Clupeiformes</taxon>
        <taxon>Clupeoidei</taxon>
        <taxon>Clupeidae</taxon>
        <taxon>Alosa</taxon>
    </lineage>
</organism>
<evidence type="ECO:0000256" key="1">
    <source>
        <dbReference type="ARBA" id="ARBA00007958"/>
    </source>
</evidence>
<dbReference type="EMBL" id="JADWDJ010000010">
    <property type="protein sequence ID" value="KAG5274628.1"/>
    <property type="molecule type" value="Genomic_DNA"/>
</dbReference>
<dbReference type="SUPFAM" id="SSF56784">
    <property type="entry name" value="HAD-like"/>
    <property type="match status" value="1"/>
</dbReference>
<gene>
    <name evidence="3" type="ORF">AALO_G00138390</name>
</gene>
<keyword evidence="4" id="KW-1185">Reference proteome</keyword>
<evidence type="ECO:0000256" key="2">
    <source>
        <dbReference type="ARBA" id="ARBA00015556"/>
    </source>
</evidence>
<dbReference type="SFLD" id="SFLDG01129">
    <property type="entry name" value="C1.5:_HAD__Beta-PGM__Phosphata"/>
    <property type="match status" value="1"/>
</dbReference>
<dbReference type="NCBIfam" id="TIGR01549">
    <property type="entry name" value="HAD-SF-IA-v1"/>
    <property type="match status" value="1"/>
</dbReference>
<comment type="caution">
    <text evidence="3">The sequence shown here is derived from an EMBL/GenBank/DDBJ whole genome shotgun (WGS) entry which is preliminary data.</text>
</comment>
<dbReference type="PANTHER" id="PTHR46191:SF2">
    <property type="entry name" value="HALOACID DEHALOGENASE-LIKE HYDROLASE DOMAIN-CONTAINING PROTEIN 3"/>
    <property type="match status" value="1"/>
</dbReference>
<dbReference type="CDD" id="cd16415">
    <property type="entry name" value="HAD_dREG-2_like"/>
    <property type="match status" value="1"/>
</dbReference>
<dbReference type="Gene3D" id="3.40.50.1000">
    <property type="entry name" value="HAD superfamily/HAD-like"/>
    <property type="match status" value="1"/>
</dbReference>
<reference evidence="3" key="1">
    <citation type="submission" date="2020-10" db="EMBL/GenBank/DDBJ databases">
        <title>Chromosome-scale genome assembly of the Allis shad, Alosa alosa.</title>
        <authorList>
            <person name="Margot Z."/>
            <person name="Christophe K."/>
            <person name="Cabau C."/>
            <person name="Louis A."/>
            <person name="Berthelot C."/>
            <person name="Parey E."/>
            <person name="Roest Crollius H."/>
            <person name="Montfort J."/>
            <person name="Robinson-Rechavi M."/>
            <person name="Bucao C."/>
            <person name="Bouchez O."/>
            <person name="Gislard M."/>
            <person name="Lluch J."/>
            <person name="Milhes M."/>
            <person name="Lampietro C."/>
            <person name="Lopez Roques C."/>
            <person name="Donnadieu C."/>
            <person name="Braasch I."/>
            <person name="Desvignes T."/>
            <person name="Postlethwait J."/>
            <person name="Bobe J."/>
            <person name="Guiguen Y."/>
        </authorList>
    </citation>
    <scope>NUCLEOTIDE SEQUENCE</scope>
    <source>
        <strain evidence="3">M-15738</strain>
        <tissue evidence="3">Blood</tissue>
    </source>
</reference>
<dbReference type="InterPro" id="IPR051828">
    <property type="entry name" value="HAD-like_hydrolase_domain"/>
</dbReference>
<dbReference type="Gene3D" id="1.10.150.720">
    <property type="entry name" value="Haloacid dehalogenase-like hydrolase"/>
    <property type="match status" value="1"/>
</dbReference>
<dbReference type="InterPro" id="IPR036412">
    <property type="entry name" value="HAD-like_sf"/>
</dbReference>
<proteinExistence type="inferred from homology"/>
<dbReference type="GO" id="GO:0005634">
    <property type="term" value="C:nucleus"/>
    <property type="evidence" value="ECO:0007669"/>
    <property type="project" value="TreeGrafter"/>
</dbReference>
<dbReference type="NCBIfam" id="TIGR02252">
    <property type="entry name" value="DREG-2"/>
    <property type="match status" value="1"/>
</dbReference>
<dbReference type="SFLD" id="SFLDS00003">
    <property type="entry name" value="Haloacid_Dehalogenase"/>
    <property type="match status" value="1"/>
</dbReference>
<sequence>MRGPVRWVLWDVKDTLLKVRRSVGEQYCSEASRLSLELPPLQVEAAFKHAYRRQAKLYPNYGIAQGLGGHRWWVAVVKDTFRQCGVQDSAMLDKLSFNLYHNFKNAENWEVFPDSARTLQSCIAMGLKLGVVSNFDNRLEGILHGCGLLPHFSFLLTSEGAKVAKPDAGIFHQALQRCGDPASSVAHVGDHYVNDYLTARSLGMRGYLLDRDSGTQHPDVPPHHRLSSLDELPALLEKIAER</sequence>
<evidence type="ECO:0000313" key="4">
    <source>
        <dbReference type="Proteomes" id="UP000823561"/>
    </source>
</evidence>
<dbReference type="InterPro" id="IPR011949">
    <property type="entry name" value="HAD-SF_hydro_IA_REG-2-like"/>
</dbReference>
<accession>A0AAV6GHE9</accession>
<comment type="similarity">
    <text evidence="1">Belongs to the HAD-like hydrolase superfamily.</text>
</comment>
<dbReference type="InterPro" id="IPR006439">
    <property type="entry name" value="HAD-SF_hydro_IA"/>
</dbReference>
<dbReference type="PANTHER" id="PTHR46191">
    <property type="match status" value="1"/>
</dbReference>
<name>A0AAV6GHE9_9TELE</name>
<protein>
    <recommendedName>
        <fullName evidence="2">Haloacid dehalogenase-like hydrolase domain-containing protein 3</fullName>
    </recommendedName>
</protein>
<dbReference type="InterPro" id="IPR023214">
    <property type="entry name" value="HAD_sf"/>
</dbReference>
<dbReference type="Proteomes" id="UP000823561">
    <property type="component" value="Chromosome 10"/>
</dbReference>
<evidence type="ECO:0000313" key="3">
    <source>
        <dbReference type="EMBL" id="KAG5274628.1"/>
    </source>
</evidence>